<dbReference type="Gene3D" id="3.30.1540.10">
    <property type="entry name" value="formyl-coa transferase, domain 3"/>
    <property type="match status" value="1"/>
</dbReference>
<evidence type="ECO:0000256" key="3">
    <source>
        <dbReference type="SAM" id="Phobius"/>
    </source>
</evidence>
<dbReference type="InterPro" id="IPR023606">
    <property type="entry name" value="CoA-Trfase_III_dom_1_sf"/>
</dbReference>
<name>A0ABW0H9E6_9HYPH</name>
<dbReference type="Gene3D" id="3.40.50.10540">
    <property type="entry name" value="Crotonobetainyl-coa:carnitine coa-transferase, domain 1"/>
    <property type="match status" value="1"/>
</dbReference>
<dbReference type="Pfam" id="PF02515">
    <property type="entry name" value="CoA_transf_3"/>
    <property type="match status" value="1"/>
</dbReference>
<dbReference type="SUPFAM" id="SSF89796">
    <property type="entry name" value="CoA-transferase family III (CaiB/BaiF)"/>
    <property type="match status" value="1"/>
</dbReference>
<proteinExistence type="predicted"/>
<protein>
    <submittedName>
        <fullName evidence="4">CoA transferase</fullName>
    </submittedName>
</protein>
<organism evidence="4 5">
    <name type="scientific">Bosea vestrisii</name>
    <dbReference type="NCBI Taxonomy" id="151416"/>
    <lineage>
        <taxon>Bacteria</taxon>
        <taxon>Pseudomonadati</taxon>
        <taxon>Pseudomonadota</taxon>
        <taxon>Alphaproteobacteria</taxon>
        <taxon>Hyphomicrobiales</taxon>
        <taxon>Boseaceae</taxon>
        <taxon>Bosea</taxon>
    </lineage>
</organism>
<evidence type="ECO:0000256" key="1">
    <source>
        <dbReference type="ARBA" id="ARBA00022679"/>
    </source>
</evidence>
<evidence type="ECO:0000256" key="2">
    <source>
        <dbReference type="SAM" id="MobiDB-lite"/>
    </source>
</evidence>
<evidence type="ECO:0000313" key="4">
    <source>
        <dbReference type="EMBL" id="MFC5393255.1"/>
    </source>
</evidence>
<dbReference type="EMBL" id="JBHSLV010000019">
    <property type="protein sequence ID" value="MFC5393255.1"/>
    <property type="molecule type" value="Genomic_DNA"/>
</dbReference>
<feature type="transmembrane region" description="Helical" evidence="3">
    <location>
        <begin position="40"/>
        <end position="66"/>
    </location>
</feature>
<feature type="transmembrane region" description="Helical" evidence="3">
    <location>
        <begin position="7"/>
        <end position="34"/>
    </location>
</feature>
<dbReference type="Proteomes" id="UP001596104">
    <property type="component" value="Unassembled WGS sequence"/>
</dbReference>
<dbReference type="InterPro" id="IPR044855">
    <property type="entry name" value="CoA-Trfase_III_dom3_sf"/>
</dbReference>
<reference evidence="5" key="1">
    <citation type="journal article" date="2019" name="Int. J. Syst. Evol. Microbiol.">
        <title>The Global Catalogue of Microorganisms (GCM) 10K type strain sequencing project: providing services to taxonomists for standard genome sequencing and annotation.</title>
        <authorList>
            <consortium name="The Broad Institute Genomics Platform"/>
            <consortium name="The Broad Institute Genome Sequencing Center for Infectious Disease"/>
            <person name="Wu L."/>
            <person name="Ma J."/>
        </authorList>
    </citation>
    <scope>NUCLEOTIDE SEQUENCE [LARGE SCALE GENOMIC DNA]</scope>
    <source>
        <strain evidence="5">CGMCC 1.16326</strain>
    </source>
</reference>
<dbReference type="InterPro" id="IPR050483">
    <property type="entry name" value="CoA-transferase_III_domain"/>
</dbReference>
<feature type="region of interest" description="Disordered" evidence="2">
    <location>
        <begin position="310"/>
        <end position="330"/>
    </location>
</feature>
<evidence type="ECO:0000313" key="5">
    <source>
        <dbReference type="Proteomes" id="UP001596104"/>
    </source>
</evidence>
<keyword evidence="1 4" id="KW-0808">Transferase</keyword>
<sequence>MLIIISTLVFFGLLVAGLDVGFAMILAAMIGMLMHGGIDLVMAPLTVVSGVDSAALITVPLFVLAGEIMNRGGVTRRLIEWSTAMVGHLRGSLSQVALMTNGAKDDPPLRSGLPISDLVCGLYGALGVTAALLGRERNGGAEKVDVSLTNSMVSLLAYTASHYFATGEVLPKTGNDHPIASPYGLFKTRDGQIAIAPSDNTFFGRLMDALGLPEAKSNPEFADNFRRVKHRALLQQLVEGKLRERDSADWIERLNAAGVPCGPIYDLGGVFSDPQIEAQQMAIDVPTPGHGTVRMVGFPIKLRDRACHVRRPPPRLGEHTAELVGSDPSR</sequence>
<dbReference type="PANTHER" id="PTHR48207">
    <property type="entry name" value="SUCCINATE--HYDROXYMETHYLGLUTARATE COA-TRANSFERASE"/>
    <property type="match status" value="1"/>
</dbReference>
<gene>
    <name evidence="4" type="ORF">ACFPPC_11470</name>
</gene>
<dbReference type="RefSeq" id="WP_377008220.1">
    <property type="nucleotide sequence ID" value="NZ_JBHSLV010000019.1"/>
</dbReference>
<keyword evidence="3" id="KW-1133">Transmembrane helix</keyword>
<keyword evidence="3" id="KW-0812">Transmembrane</keyword>
<dbReference type="InterPro" id="IPR003673">
    <property type="entry name" value="CoA-Trfase_fam_III"/>
</dbReference>
<accession>A0ABW0H9E6</accession>
<dbReference type="PANTHER" id="PTHR48207:SF3">
    <property type="entry name" value="SUCCINATE--HYDROXYMETHYLGLUTARATE COA-TRANSFERASE"/>
    <property type="match status" value="1"/>
</dbReference>
<dbReference type="GO" id="GO:0016740">
    <property type="term" value="F:transferase activity"/>
    <property type="evidence" value="ECO:0007669"/>
    <property type="project" value="UniProtKB-KW"/>
</dbReference>
<keyword evidence="3" id="KW-0472">Membrane</keyword>
<keyword evidence="5" id="KW-1185">Reference proteome</keyword>
<comment type="caution">
    <text evidence="4">The sequence shown here is derived from an EMBL/GenBank/DDBJ whole genome shotgun (WGS) entry which is preliminary data.</text>
</comment>